<evidence type="ECO:0000313" key="2">
    <source>
        <dbReference type="EMBL" id="XDK31867.1"/>
    </source>
</evidence>
<gene>
    <name evidence="2" type="ORF">AB4Y30_12620</name>
</gene>
<keyword evidence="1" id="KW-0472">Membrane</keyword>
<dbReference type="AlphaFoldDB" id="A0AB39HMH2"/>
<dbReference type="EMBL" id="CP162599">
    <property type="protein sequence ID" value="XDK31867.1"/>
    <property type="molecule type" value="Genomic_DNA"/>
</dbReference>
<accession>A0AB39HMH2</accession>
<name>A0AB39HMH2_9BACI</name>
<proteinExistence type="predicted"/>
<feature type="transmembrane region" description="Helical" evidence="1">
    <location>
        <begin position="28"/>
        <end position="48"/>
    </location>
</feature>
<reference evidence="2" key="1">
    <citation type="submission" date="2024-07" db="EMBL/GenBank/DDBJ databases">
        <title>Halotolerant mesophilic bacterium Ornithinibacillus sp. 4-3, sp. nov., isolated from soil.</title>
        <authorList>
            <person name="Sidarenka A.V."/>
            <person name="Guliayeva D.E."/>
            <person name="Leanovich S.I."/>
            <person name="Hileuskaya K.S."/>
            <person name="Akhremchuk A.E."/>
            <person name="Sikolenko M.A."/>
            <person name="Valentovich L.N."/>
        </authorList>
    </citation>
    <scope>NUCLEOTIDE SEQUENCE</scope>
    <source>
        <strain evidence="2">4-3</strain>
    </source>
</reference>
<keyword evidence="1" id="KW-1133">Transmembrane helix</keyword>
<dbReference type="RefSeq" id="WP_368652591.1">
    <property type="nucleotide sequence ID" value="NZ_CP162599.1"/>
</dbReference>
<evidence type="ECO:0000256" key="1">
    <source>
        <dbReference type="SAM" id="Phobius"/>
    </source>
</evidence>
<evidence type="ECO:0008006" key="3">
    <source>
        <dbReference type="Google" id="ProtNLM"/>
    </source>
</evidence>
<organism evidence="2">
    <name type="scientific">Ornithinibacillus sp. 4-3</name>
    <dbReference type="NCBI Taxonomy" id="3231488"/>
    <lineage>
        <taxon>Bacteria</taxon>
        <taxon>Bacillati</taxon>
        <taxon>Bacillota</taxon>
        <taxon>Bacilli</taxon>
        <taxon>Bacillales</taxon>
        <taxon>Bacillaceae</taxon>
        <taxon>Ornithinibacillus</taxon>
    </lineage>
</organism>
<protein>
    <recommendedName>
        <fullName evidence="3">DUF5590 domain-containing protein</fullName>
    </recommendedName>
</protein>
<keyword evidence="1" id="KW-0812">Transmembrane</keyword>
<feature type="transmembrane region" description="Helical" evidence="1">
    <location>
        <begin position="6"/>
        <end position="21"/>
    </location>
</feature>
<sequence length="185" mass="21548">MIANIIMFLFIIPIIAGIFLLKRSRKIAHILISLPFIGMLITVGIWLYQVNHQFVGDTDLQGERFSDVALLEILDEERKKAFGEFEELESLQYEEWLAFEHLIIGVNQQKEIIYIHTDDTNQTTARGIKIGDSIEQVKSTYGEDHYRLKEKEYGEALNYVDRDAKIQIQFWHDGKQVTSMRLISL</sequence>